<sequence>MVYYPDLSPCNYFGRWQEVLRAVGWHESGHSFATGPVSKEVFGALMRLLSNPWQPVALAGHQPCPYCRFTGGAASLQFEDVEVSVGANNLFVPARDEAVVYVAPSLIAHYIDAHDYCPPAVFQEAVLDCPEMRSFAYLKKIKEKGLSVARPAG</sequence>
<dbReference type="EMBL" id="AM746676">
    <property type="protein sequence ID" value="CAN98568.1"/>
    <property type="molecule type" value="Genomic_DNA"/>
</dbReference>
<proteinExistence type="predicted"/>
<evidence type="ECO:0000313" key="2">
    <source>
        <dbReference type="EMBL" id="CAN98568.1"/>
    </source>
</evidence>
<keyword evidence="3" id="KW-1185">Reference proteome</keyword>
<dbReference type="OrthoDB" id="5523878at2"/>
<dbReference type="Pfam" id="PF25535">
    <property type="entry name" value="DUF7919"/>
    <property type="match status" value="1"/>
</dbReference>
<dbReference type="AlphaFoldDB" id="A9FTV1"/>
<dbReference type="STRING" id="448385.sce8398"/>
<protein>
    <recommendedName>
        <fullName evidence="1">DUF7919 domain-containing protein</fullName>
    </recommendedName>
</protein>
<dbReference type="InterPro" id="IPR057679">
    <property type="entry name" value="DUF7919"/>
</dbReference>
<gene>
    <name evidence="2" type="ordered locus">sce8398</name>
</gene>
<reference evidence="2 3" key="1">
    <citation type="journal article" date="2007" name="Nat. Biotechnol.">
        <title>Complete genome sequence of the myxobacterium Sorangium cellulosum.</title>
        <authorList>
            <person name="Schneiker S."/>
            <person name="Perlova O."/>
            <person name="Kaiser O."/>
            <person name="Gerth K."/>
            <person name="Alici A."/>
            <person name="Altmeyer M.O."/>
            <person name="Bartels D."/>
            <person name="Bekel T."/>
            <person name="Beyer S."/>
            <person name="Bode E."/>
            <person name="Bode H.B."/>
            <person name="Bolten C.J."/>
            <person name="Choudhuri J.V."/>
            <person name="Doss S."/>
            <person name="Elnakady Y.A."/>
            <person name="Frank B."/>
            <person name="Gaigalat L."/>
            <person name="Goesmann A."/>
            <person name="Groeger C."/>
            <person name="Gross F."/>
            <person name="Jelsbak L."/>
            <person name="Jelsbak L."/>
            <person name="Kalinowski J."/>
            <person name="Kegler C."/>
            <person name="Knauber T."/>
            <person name="Konietzny S."/>
            <person name="Kopp M."/>
            <person name="Krause L."/>
            <person name="Krug D."/>
            <person name="Linke B."/>
            <person name="Mahmud T."/>
            <person name="Martinez-Arias R."/>
            <person name="McHardy A.C."/>
            <person name="Merai M."/>
            <person name="Meyer F."/>
            <person name="Mormann S."/>
            <person name="Munoz-Dorado J."/>
            <person name="Perez J."/>
            <person name="Pradella S."/>
            <person name="Rachid S."/>
            <person name="Raddatz G."/>
            <person name="Rosenau F."/>
            <person name="Rueckert C."/>
            <person name="Sasse F."/>
            <person name="Scharfe M."/>
            <person name="Schuster S.C."/>
            <person name="Suen G."/>
            <person name="Treuner-Lange A."/>
            <person name="Velicer G.J."/>
            <person name="Vorholter F.-J."/>
            <person name="Weissman K.J."/>
            <person name="Welch R.D."/>
            <person name="Wenzel S.C."/>
            <person name="Whitworth D.E."/>
            <person name="Wilhelm S."/>
            <person name="Wittmann C."/>
            <person name="Bloecker H."/>
            <person name="Puehler A."/>
            <person name="Mueller R."/>
        </authorList>
    </citation>
    <scope>NUCLEOTIDE SEQUENCE [LARGE SCALE GENOMIC DNA]</scope>
    <source>
        <strain evidence="3">So ce56</strain>
    </source>
</reference>
<dbReference type="KEGG" id="scl:sce8398"/>
<accession>A9FTV1</accession>
<name>A9FTV1_SORC5</name>
<organism evidence="2 3">
    <name type="scientific">Sorangium cellulosum (strain So ce56)</name>
    <name type="common">Polyangium cellulosum (strain So ce56)</name>
    <dbReference type="NCBI Taxonomy" id="448385"/>
    <lineage>
        <taxon>Bacteria</taxon>
        <taxon>Pseudomonadati</taxon>
        <taxon>Myxococcota</taxon>
        <taxon>Polyangia</taxon>
        <taxon>Polyangiales</taxon>
        <taxon>Polyangiaceae</taxon>
        <taxon>Sorangium</taxon>
    </lineage>
</organism>
<dbReference type="HOGENOM" id="CLU_133158_0_0_7"/>
<dbReference type="Proteomes" id="UP000002139">
    <property type="component" value="Chromosome"/>
</dbReference>
<evidence type="ECO:0000259" key="1">
    <source>
        <dbReference type="Pfam" id="PF25535"/>
    </source>
</evidence>
<evidence type="ECO:0000313" key="3">
    <source>
        <dbReference type="Proteomes" id="UP000002139"/>
    </source>
</evidence>
<dbReference type="BioCyc" id="SCEL448385:SCE_RS52440-MONOMER"/>
<feature type="domain" description="DUF7919" evidence="1">
    <location>
        <begin position="2"/>
        <end position="127"/>
    </location>
</feature>